<dbReference type="EMBL" id="FMZV01000008">
    <property type="protein sequence ID" value="SDD54610.1"/>
    <property type="molecule type" value="Genomic_DNA"/>
</dbReference>
<keyword evidence="2" id="KW-1185">Reference proteome</keyword>
<name>A0A1G6VLU4_9RHOB</name>
<dbReference type="PANTHER" id="PTHR33609:SF1">
    <property type="entry name" value="TRANSPOSASE"/>
    <property type="match status" value="1"/>
</dbReference>
<evidence type="ECO:0000313" key="2">
    <source>
        <dbReference type="Proteomes" id="UP000199628"/>
    </source>
</evidence>
<dbReference type="GO" id="GO:0006313">
    <property type="term" value="P:DNA transposition"/>
    <property type="evidence" value="ECO:0007669"/>
    <property type="project" value="InterPro"/>
</dbReference>
<dbReference type="InterPro" id="IPR009057">
    <property type="entry name" value="Homeodomain-like_sf"/>
</dbReference>
<dbReference type="PANTHER" id="PTHR33609">
    <property type="entry name" value="LOW CALCIUM RESPONSE LOCUS PROTEIN S"/>
    <property type="match status" value="1"/>
</dbReference>
<protein>
    <submittedName>
        <fullName evidence="1">Putative transposase</fullName>
    </submittedName>
</protein>
<sequence>MRKSRFTKAQIIEMIKEQDAGMPTDEVCRKQGVSQSTFYKLKSKYGGMEVSDAAKLKALKNEKAKLKRLQADTTLDNVVLNDLLVKSRRHRMSGTRQRSRRFGIIMSRSVEPADLSV</sequence>
<dbReference type="GO" id="GO:0004803">
    <property type="term" value="F:transposase activity"/>
    <property type="evidence" value="ECO:0007669"/>
    <property type="project" value="InterPro"/>
</dbReference>
<dbReference type="SUPFAM" id="SSF46689">
    <property type="entry name" value="Homeodomain-like"/>
    <property type="match status" value="1"/>
</dbReference>
<dbReference type="InterPro" id="IPR052546">
    <property type="entry name" value="Transposase_8_domain"/>
</dbReference>
<dbReference type="STRING" id="639004.SAMN04488239_108100"/>
<organism evidence="1 2">
    <name type="scientific">Ruegeria marina</name>
    <dbReference type="NCBI Taxonomy" id="639004"/>
    <lineage>
        <taxon>Bacteria</taxon>
        <taxon>Pseudomonadati</taxon>
        <taxon>Pseudomonadota</taxon>
        <taxon>Alphaproteobacteria</taxon>
        <taxon>Rhodobacterales</taxon>
        <taxon>Roseobacteraceae</taxon>
        <taxon>Ruegeria</taxon>
    </lineage>
</organism>
<dbReference type="GO" id="GO:0003677">
    <property type="term" value="F:DNA binding"/>
    <property type="evidence" value="ECO:0007669"/>
    <property type="project" value="InterPro"/>
</dbReference>
<accession>A0A1G6VLU4</accession>
<dbReference type="Pfam" id="PF01527">
    <property type="entry name" value="HTH_Tnp_1"/>
    <property type="match status" value="1"/>
</dbReference>
<dbReference type="Proteomes" id="UP000199628">
    <property type="component" value="Unassembled WGS sequence"/>
</dbReference>
<gene>
    <name evidence="1" type="ORF">SAMN04488239_108100</name>
</gene>
<reference evidence="2" key="1">
    <citation type="submission" date="2016-10" db="EMBL/GenBank/DDBJ databases">
        <authorList>
            <person name="Varghese N."/>
            <person name="Submissions S."/>
        </authorList>
    </citation>
    <scope>NUCLEOTIDE SEQUENCE [LARGE SCALE GENOMIC DNA]</scope>
    <source>
        <strain evidence="2">CGMCC 1.9108</strain>
    </source>
</reference>
<dbReference type="AlphaFoldDB" id="A0A1G6VLU4"/>
<evidence type="ECO:0000313" key="1">
    <source>
        <dbReference type="EMBL" id="SDD54610.1"/>
    </source>
</evidence>
<dbReference type="InterPro" id="IPR002514">
    <property type="entry name" value="Transposase_8"/>
</dbReference>
<proteinExistence type="predicted"/>